<gene>
    <name evidence="7" type="ORF">GPM918_LOCUS1443</name>
    <name evidence="8" type="ORF">OVA965_LOCUS11534</name>
    <name evidence="9" type="ORF">SRO942_LOCUS1443</name>
    <name evidence="10" type="ORF">TMI583_LOCUS11535</name>
</gene>
<dbReference type="EMBL" id="CAJOBC010000132">
    <property type="protein sequence ID" value="CAF3543079.1"/>
    <property type="molecule type" value="Genomic_DNA"/>
</dbReference>
<keyword evidence="4 6" id="KW-1133">Transmembrane helix</keyword>
<dbReference type="GO" id="GO:0016020">
    <property type="term" value="C:membrane"/>
    <property type="evidence" value="ECO:0007669"/>
    <property type="project" value="UniProtKB-SubCell"/>
</dbReference>
<dbReference type="EMBL" id="CAJNOK010004478">
    <property type="protein sequence ID" value="CAF0938912.1"/>
    <property type="molecule type" value="Genomic_DNA"/>
</dbReference>
<dbReference type="PANTHER" id="PTHR20855">
    <property type="entry name" value="ADIPOR/PROGESTIN RECEPTOR-RELATED"/>
    <property type="match status" value="1"/>
</dbReference>
<dbReference type="Proteomes" id="UP000681722">
    <property type="component" value="Unassembled WGS sequence"/>
</dbReference>
<keyword evidence="5 6" id="KW-0472">Membrane</keyword>
<keyword evidence="11" id="KW-1185">Reference proteome</keyword>
<dbReference type="Proteomes" id="UP000677228">
    <property type="component" value="Unassembled WGS sequence"/>
</dbReference>
<feature type="transmembrane region" description="Helical" evidence="6">
    <location>
        <begin position="191"/>
        <end position="211"/>
    </location>
</feature>
<comment type="caution">
    <text evidence="7">The sequence shown here is derived from an EMBL/GenBank/DDBJ whole genome shotgun (WGS) entry which is preliminary data.</text>
</comment>
<feature type="transmembrane region" description="Helical" evidence="6">
    <location>
        <begin position="110"/>
        <end position="134"/>
    </location>
</feature>
<evidence type="ECO:0000256" key="4">
    <source>
        <dbReference type="ARBA" id="ARBA00022989"/>
    </source>
</evidence>
<evidence type="ECO:0000313" key="10">
    <source>
        <dbReference type="EMBL" id="CAF3714307.1"/>
    </source>
</evidence>
<feature type="transmembrane region" description="Helical" evidence="6">
    <location>
        <begin position="165"/>
        <end position="185"/>
    </location>
</feature>
<reference evidence="7" key="1">
    <citation type="submission" date="2021-02" db="EMBL/GenBank/DDBJ databases">
        <authorList>
            <person name="Nowell W R."/>
        </authorList>
    </citation>
    <scope>NUCLEOTIDE SEQUENCE</scope>
</reference>
<comment type="subcellular location">
    <subcellularLocation>
        <location evidence="1">Membrane</location>
        <topology evidence="1">Multi-pass membrane protein</topology>
    </subcellularLocation>
</comment>
<dbReference type="Proteomes" id="UP000663829">
    <property type="component" value="Unassembled WGS sequence"/>
</dbReference>
<evidence type="ECO:0000313" key="8">
    <source>
        <dbReference type="EMBL" id="CAF0938912.1"/>
    </source>
</evidence>
<feature type="transmembrane region" description="Helical" evidence="6">
    <location>
        <begin position="140"/>
        <end position="158"/>
    </location>
</feature>
<proteinExistence type="inferred from homology"/>
<protein>
    <submittedName>
        <fullName evidence="7">Uncharacterized protein</fullName>
    </submittedName>
</protein>
<sequence>MTHHNLHLKQSNEQQHTLRYRSRFMNERAVNKPYVPTVHEHVANCLTHGFLVIPACIAAQVLISNSVTSVQYWSSIIYGSALIMLFSFSTVFHCSCFYPGLRLLIRTTKSVTATCTISIVWSMAVLGILYQMVYHERYKWLETCFYVSVGVLPAVVIMDIEDRGGILELAYGGLVFLLGIIFFKADGLIPFAHAIWHCFVFFGASIHYYAIYSYLLSPLNNTNANDDETINDIIKESIS</sequence>
<dbReference type="AlphaFoldDB" id="A0A813Q4Z9"/>
<name>A0A813Q4Z9_9BILA</name>
<evidence type="ECO:0000313" key="7">
    <source>
        <dbReference type="EMBL" id="CAF0762055.1"/>
    </source>
</evidence>
<evidence type="ECO:0000313" key="11">
    <source>
        <dbReference type="Proteomes" id="UP000663829"/>
    </source>
</evidence>
<evidence type="ECO:0000256" key="5">
    <source>
        <dbReference type="ARBA" id="ARBA00023136"/>
    </source>
</evidence>
<evidence type="ECO:0000256" key="3">
    <source>
        <dbReference type="ARBA" id="ARBA00022692"/>
    </source>
</evidence>
<dbReference type="Proteomes" id="UP000682733">
    <property type="component" value="Unassembled WGS sequence"/>
</dbReference>
<feature type="transmembrane region" description="Helical" evidence="6">
    <location>
        <begin position="42"/>
        <end position="63"/>
    </location>
</feature>
<dbReference type="InterPro" id="IPR004254">
    <property type="entry name" value="AdipoR/HlyIII-related"/>
</dbReference>
<organism evidence="7 11">
    <name type="scientific">Didymodactylos carnosus</name>
    <dbReference type="NCBI Taxonomy" id="1234261"/>
    <lineage>
        <taxon>Eukaryota</taxon>
        <taxon>Metazoa</taxon>
        <taxon>Spiralia</taxon>
        <taxon>Gnathifera</taxon>
        <taxon>Rotifera</taxon>
        <taxon>Eurotatoria</taxon>
        <taxon>Bdelloidea</taxon>
        <taxon>Philodinida</taxon>
        <taxon>Philodinidae</taxon>
        <taxon>Didymodactylos</taxon>
    </lineage>
</organism>
<evidence type="ECO:0000256" key="2">
    <source>
        <dbReference type="ARBA" id="ARBA00007018"/>
    </source>
</evidence>
<accession>A0A813Q4Z9</accession>
<dbReference type="Pfam" id="PF03006">
    <property type="entry name" value="HlyIII"/>
    <property type="match status" value="1"/>
</dbReference>
<dbReference type="EMBL" id="CAJOBA010004482">
    <property type="protein sequence ID" value="CAF3714307.1"/>
    <property type="molecule type" value="Genomic_DNA"/>
</dbReference>
<evidence type="ECO:0000313" key="9">
    <source>
        <dbReference type="EMBL" id="CAF3543079.1"/>
    </source>
</evidence>
<evidence type="ECO:0000256" key="6">
    <source>
        <dbReference type="SAM" id="Phobius"/>
    </source>
</evidence>
<feature type="transmembrane region" description="Helical" evidence="6">
    <location>
        <begin position="75"/>
        <end position="98"/>
    </location>
</feature>
<keyword evidence="3 6" id="KW-0812">Transmembrane</keyword>
<evidence type="ECO:0000256" key="1">
    <source>
        <dbReference type="ARBA" id="ARBA00004141"/>
    </source>
</evidence>
<comment type="similarity">
    <text evidence="2">Belongs to the ADIPOR family.</text>
</comment>
<dbReference type="EMBL" id="CAJNOQ010000132">
    <property type="protein sequence ID" value="CAF0762055.1"/>
    <property type="molecule type" value="Genomic_DNA"/>
</dbReference>
<dbReference type="OrthoDB" id="186812at2759"/>
<dbReference type="PANTHER" id="PTHR20855:SF3">
    <property type="entry name" value="LD03007P"/>
    <property type="match status" value="1"/>
</dbReference>